<dbReference type="Pfam" id="PF14403">
    <property type="entry name" value="CP_ATPgrasp_2"/>
    <property type="match status" value="1"/>
</dbReference>
<reference evidence="3 4" key="1">
    <citation type="submission" date="2018-10" db="EMBL/GenBank/DDBJ databases">
        <title>Marmoricola sp. 4Q3S-7 whole genome shotgun sequence.</title>
        <authorList>
            <person name="Li F."/>
        </authorList>
    </citation>
    <scope>NUCLEOTIDE SEQUENCE [LARGE SCALE GENOMIC DNA]</scope>
    <source>
        <strain evidence="3 4">4Q3S-7</strain>
    </source>
</reference>
<dbReference type="RefSeq" id="WP_121807433.1">
    <property type="nucleotide sequence ID" value="NZ_RDBE01000010.1"/>
</dbReference>
<evidence type="ECO:0000259" key="1">
    <source>
        <dbReference type="Pfam" id="PF04168"/>
    </source>
</evidence>
<dbReference type="InterPro" id="IPR007296">
    <property type="entry name" value="DUF403"/>
</dbReference>
<evidence type="ECO:0000313" key="3">
    <source>
        <dbReference type="EMBL" id="RLV47927.1"/>
    </source>
</evidence>
<dbReference type="OrthoDB" id="9803842at2"/>
<feature type="domain" description="DUF403" evidence="1">
    <location>
        <begin position="495"/>
        <end position="792"/>
    </location>
</feature>
<dbReference type="AlphaFoldDB" id="A0A3L8NZ43"/>
<dbReference type="InterPro" id="IPR025841">
    <property type="entry name" value="CP_ATPgrasp_2"/>
</dbReference>
<organism evidence="3 4">
    <name type="scientific">Nocardioides mangrovicus</name>
    <dbReference type="NCBI Taxonomy" id="2478913"/>
    <lineage>
        <taxon>Bacteria</taxon>
        <taxon>Bacillati</taxon>
        <taxon>Actinomycetota</taxon>
        <taxon>Actinomycetes</taxon>
        <taxon>Propionibacteriales</taxon>
        <taxon>Nocardioidaceae</taxon>
        <taxon>Nocardioides</taxon>
    </lineage>
</organism>
<gene>
    <name evidence="3" type="ORF">D9V37_17610</name>
</gene>
<name>A0A3L8NZ43_9ACTN</name>
<dbReference type="Proteomes" id="UP000281708">
    <property type="component" value="Unassembled WGS sequence"/>
</dbReference>
<evidence type="ECO:0000313" key="4">
    <source>
        <dbReference type="Proteomes" id="UP000281708"/>
    </source>
</evidence>
<dbReference type="Pfam" id="PF04168">
    <property type="entry name" value="Alpha-E"/>
    <property type="match status" value="1"/>
</dbReference>
<dbReference type="Gene3D" id="3.40.50.11290">
    <property type="match status" value="1"/>
</dbReference>
<accession>A0A3L8NZ43</accession>
<dbReference type="SUPFAM" id="SSF56059">
    <property type="entry name" value="Glutathione synthetase ATP-binding domain-like"/>
    <property type="match status" value="1"/>
</dbReference>
<dbReference type="PANTHER" id="PTHR34595">
    <property type="entry name" value="BLR5612 PROTEIN"/>
    <property type="match status" value="1"/>
</dbReference>
<proteinExistence type="predicted"/>
<dbReference type="EMBL" id="RDBE01000010">
    <property type="protein sequence ID" value="RLV47927.1"/>
    <property type="molecule type" value="Genomic_DNA"/>
</dbReference>
<dbReference type="PANTHER" id="PTHR34595:SF2">
    <property type="entry name" value="BLR2978 PROTEIN"/>
    <property type="match status" value="1"/>
</dbReference>
<evidence type="ECO:0000259" key="2">
    <source>
        <dbReference type="Pfam" id="PF14403"/>
    </source>
</evidence>
<sequence>MTVLREYAARVGQPELGAISRFDEMVGPDGALRPAWKGLAEVAIGLTPDDLRRVESEIVRSLADDGVTYNRDGRRAQPWRLDPLPLVIEAAEWERLEVGLAQRAELLNAILVDLYGEQRLLSSGVLPPAAVFGHPGFVRLVARRSAGGTQPLTVAAHDLGRTADGRWTVLGDRAQAPSGIGYAMENRRVISRVLPELYREASLHRMGPFYAALRSALIQAAPVDESQARVVVLSPGSHSETAFDQAFVAAHLGFSLVEGSDLVVRDGCVWLRGVDRPERVHVILRRVDAAFSDPLELRGDSQLGVAGLAEACRRGTVRVVNGLGAGVLENPALLPYQGAMCRLLLDEEPILPTVLTWWGGEAAGLDVLLSHAERLVVRRIDGGRPLNGPVDQVRAQVLAAPHRYVGQERLLLSQAPVAGRAGIRPSPVSVRTFTLHTGGAYRPLLGGLGSVVGEDGLSRSSKDVWVLKRGSADPDQGLREPMPISTLRAVEASVPRVLDDMFWLGRTAERVEAMLRLVIVVHALSENTASDADRFCAQVMHQVVNRLAGTASEELDSDLRSVLLDVRRDGGVAQAVATMRDTAQSVRDQLSPDVWRTFGVHDRAVGLLVESPHPHQVAESAGRMLTAVLALDGVVANMMRDPGWHLIALGRSLERALQLCFLLQGTTIERRGLDVDRRVLDAALAVAESAVTHRRRYRGHVRPRTVLDLLLLDDLNPRSLRFTLRSAADHLAALPRSTGTSRPERRLAGLLEQVEEVDSASLVAIGGASRPNLRRFLEATVVSLQQLADSVVELHATSGPAPRPFTGLLVEP</sequence>
<feature type="domain" description="Circularly permuted ATP-grasp type 2" evidence="2">
    <location>
        <begin position="85"/>
        <end position="451"/>
    </location>
</feature>
<comment type="caution">
    <text evidence="3">The sequence shown here is derived from an EMBL/GenBank/DDBJ whole genome shotgun (WGS) entry which is preliminary data.</text>
</comment>
<protein>
    <submittedName>
        <fullName evidence="3">Uncharacterized protein</fullName>
    </submittedName>
</protein>
<dbReference type="InterPro" id="IPR051680">
    <property type="entry name" value="ATP-dep_Glu-Cys_Ligase-2"/>
</dbReference>
<keyword evidence="4" id="KW-1185">Reference proteome</keyword>